<keyword evidence="11" id="KW-1185">Reference proteome</keyword>
<dbReference type="SUPFAM" id="SSF88723">
    <property type="entry name" value="PIN domain-like"/>
    <property type="match status" value="1"/>
</dbReference>
<evidence type="ECO:0000256" key="3">
    <source>
        <dbReference type="ARBA" id="ARBA00022801"/>
    </source>
</evidence>
<dbReference type="Gene3D" id="3.40.50.1010">
    <property type="entry name" value="5'-nuclease"/>
    <property type="match status" value="1"/>
</dbReference>
<proteinExistence type="predicted"/>
<dbReference type="EMBL" id="BLRY01000037">
    <property type="protein sequence ID" value="GFP27473.1"/>
    <property type="molecule type" value="Genomic_DNA"/>
</dbReference>
<evidence type="ECO:0000313" key="6">
    <source>
        <dbReference type="EMBL" id="GFP21581.1"/>
    </source>
</evidence>
<evidence type="ECO:0000256" key="1">
    <source>
        <dbReference type="ARBA" id="ARBA00022722"/>
    </source>
</evidence>
<dbReference type="GO" id="GO:0016787">
    <property type="term" value="F:hydrolase activity"/>
    <property type="evidence" value="ECO:0007669"/>
    <property type="project" value="UniProtKB-KW"/>
</dbReference>
<sequence>MKTRALVIRRVALVDTSAYFALTDSHETTHHAARAIATRLGTEGWRLFTTNFIVAETHALLLARLGRDPAARVLQEIDRGSITIVRVTAADEQRARKIIYQYDDKEFSLTDATSFAVMERLKIPYTFAFDRNFTQYGLTVLTVE</sequence>
<reference evidence="9 10" key="1">
    <citation type="journal article" date="2020" name="Front. Microbiol.">
        <title>Single-cell genomics of novel Actinobacteria with the Wood-Ljungdahl pathway discovered in a serpentinizing system.</title>
        <authorList>
            <person name="Merino N."/>
            <person name="Kawai M."/>
            <person name="Boyd E.S."/>
            <person name="Colman D.R."/>
            <person name="McGlynn S.E."/>
            <person name="Nealson K.H."/>
            <person name="Kurokawa K."/>
            <person name="Hongoh Y."/>
        </authorList>
    </citation>
    <scope>NUCLEOTIDE SEQUENCE [LARGE SCALE GENOMIC DNA]</scope>
    <source>
        <strain evidence="6 10">S06</strain>
        <strain evidence="7 9">S25</strain>
        <strain evidence="8 11">S33</strain>
    </source>
</reference>
<gene>
    <name evidence="6" type="ORF">HKBW3S06_00808</name>
    <name evidence="7" type="ORF">HKBW3S25_00405</name>
    <name evidence="8" type="ORF">HKBW3S33_00886</name>
</gene>
<dbReference type="GO" id="GO:0004521">
    <property type="term" value="F:RNA endonuclease activity"/>
    <property type="evidence" value="ECO:0007669"/>
    <property type="project" value="InterPro"/>
</dbReference>
<evidence type="ECO:0000313" key="10">
    <source>
        <dbReference type="Proteomes" id="UP000580051"/>
    </source>
</evidence>
<protein>
    <recommendedName>
        <fullName evidence="5">PIN domain-containing protein</fullName>
    </recommendedName>
</protein>
<keyword evidence="1" id="KW-0540">Nuclease</keyword>
<dbReference type="Pfam" id="PF01850">
    <property type="entry name" value="PIN"/>
    <property type="match status" value="1"/>
</dbReference>
<dbReference type="GO" id="GO:0016075">
    <property type="term" value="P:rRNA catabolic process"/>
    <property type="evidence" value="ECO:0007669"/>
    <property type="project" value="TreeGrafter"/>
</dbReference>
<dbReference type="RefSeq" id="WP_176226700.1">
    <property type="nucleotide sequence ID" value="NZ_BLRV01000064.1"/>
</dbReference>
<dbReference type="PANTHER" id="PTHR42188:SF1">
    <property type="entry name" value="23S RRNA-SPECIFIC ENDONUCLEASE VAPC20"/>
    <property type="match status" value="1"/>
</dbReference>
<dbReference type="PANTHER" id="PTHR42188">
    <property type="entry name" value="23S RRNA-SPECIFIC ENDONUCLEASE VAPC20"/>
    <property type="match status" value="1"/>
</dbReference>
<dbReference type="Proteomes" id="UP000543224">
    <property type="component" value="Unassembled WGS sequence"/>
</dbReference>
<name>A0A6V8NXQ1_9ACTN</name>
<dbReference type="EMBL" id="BLRX01000028">
    <property type="protein sequence ID" value="GFP24967.1"/>
    <property type="molecule type" value="Genomic_DNA"/>
</dbReference>
<dbReference type="AlphaFoldDB" id="A0A6V8NXQ1"/>
<feature type="domain" description="PIN" evidence="5">
    <location>
        <begin position="13"/>
        <end position="136"/>
    </location>
</feature>
<evidence type="ECO:0000256" key="4">
    <source>
        <dbReference type="ARBA" id="ARBA00022842"/>
    </source>
</evidence>
<dbReference type="Proteomes" id="UP000591948">
    <property type="component" value="Unassembled WGS sequence"/>
</dbReference>
<evidence type="ECO:0000313" key="7">
    <source>
        <dbReference type="EMBL" id="GFP24967.1"/>
    </source>
</evidence>
<dbReference type="GO" id="GO:0046872">
    <property type="term" value="F:metal ion binding"/>
    <property type="evidence" value="ECO:0007669"/>
    <property type="project" value="UniProtKB-KW"/>
</dbReference>
<accession>A0A6V8NXQ1</accession>
<comment type="caution">
    <text evidence="7">The sequence shown here is derived from an EMBL/GenBank/DDBJ whole genome shotgun (WGS) entry which is preliminary data.</text>
</comment>
<evidence type="ECO:0000313" key="11">
    <source>
        <dbReference type="Proteomes" id="UP000591948"/>
    </source>
</evidence>
<dbReference type="InterPro" id="IPR039018">
    <property type="entry name" value="VapC20-like"/>
</dbReference>
<organism evidence="7 9">
    <name type="scientific">Candidatus Hakubella thermalkaliphila</name>
    <dbReference type="NCBI Taxonomy" id="2754717"/>
    <lineage>
        <taxon>Bacteria</taxon>
        <taxon>Bacillati</taxon>
        <taxon>Actinomycetota</taxon>
        <taxon>Actinomycetota incertae sedis</taxon>
        <taxon>Candidatus Hakubellales</taxon>
        <taxon>Candidatus Hakubellaceae</taxon>
        <taxon>Candidatus Hakubella</taxon>
    </lineage>
</organism>
<dbReference type="EMBL" id="BLRV01000064">
    <property type="protein sequence ID" value="GFP21581.1"/>
    <property type="molecule type" value="Genomic_DNA"/>
</dbReference>
<evidence type="ECO:0000313" key="9">
    <source>
        <dbReference type="Proteomes" id="UP000543224"/>
    </source>
</evidence>
<keyword evidence="2" id="KW-0479">Metal-binding</keyword>
<evidence type="ECO:0000313" key="8">
    <source>
        <dbReference type="EMBL" id="GFP27473.1"/>
    </source>
</evidence>
<keyword evidence="3" id="KW-0378">Hydrolase</keyword>
<dbReference type="InterPro" id="IPR029060">
    <property type="entry name" value="PIN-like_dom_sf"/>
</dbReference>
<dbReference type="InterPro" id="IPR002716">
    <property type="entry name" value="PIN_dom"/>
</dbReference>
<keyword evidence="4" id="KW-0460">Magnesium</keyword>
<evidence type="ECO:0000256" key="2">
    <source>
        <dbReference type="ARBA" id="ARBA00022723"/>
    </source>
</evidence>
<evidence type="ECO:0000259" key="5">
    <source>
        <dbReference type="Pfam" id="PF01850"/>
    </source>
</evidence>
<dbReference type="Proteomes" id="UP000580051">
    <property type="component" value="Unassembled WGS sequence"/>
</dbReference>